<evidence type="ECO:0000313" key="4">
    <source>
        <dbReference type="Proteomes" id="UP001172101"/>
    </source>
</evidence>
<evidence type="ECO:0000313" key="3">
    <source>
        <dbReference type="EMBL" id="KAK0721957.1"/>
    </source>
</evidence>
<gene>
    <name evidence="3" type="ORF">B0T26DRAFT_196599</name>
</gene>
<organism evidence="3 4">
    <name type="scientific">Lasiosphaeria miniovina</name>
    <dbReference type="NCBI Taxonomy" id="1954250"/>
    <lineage>
        <taxon>Eukaryota</taxon>
        <taxon>Fungi</taxon>
        <taxon>Dikarya</taxon>
        <taxon>Ascomycota</taxon>
        <taxon>Pezizomycotina</taxon>
        <taxon>Sordariomycetes</taxon>
        <taxon>Sordariomycetidae</taxon>
        <taxon>Sordariales</taxon>
        <taxon>Lasiosphaeriaceae</taxon>
        <taxon>Lasiosphaeria</taxon>
    </lineage>
</organism>
<evidence type="ECO:0000256" key="2">
    <source>
        <dbReference type="SAM" id="Phobius"/>
    </source>
</evidence>
<dbReference type="AlphaFoldDB" id="A0AA40E1X7"/>
<keyword evidence="2" id="KW-0472">Membrane</keyword>
<sequence length="461" mass="51215">MAEQSMHPRQSVKLGHWTDHSTGRDQYLLSDWDASVVKALAAVWLGLVGPYTLRLLKFPLVHGLRFLERWDGRARTGMNQALLATPQPGYNGSASGAQGPPRANKRTDTRDETPHSASTVLNQFNGGRELFNKTVAYAYDGRNRHKLTLALVGLVILGSFVARAFAGVLSALIATNSNAIWASDKCGLYRFDSDGAGEEAATRADVFDRAKEARSGEYAKHCYNSTTPTTLLPMRCGFFYNTEIKFNTTYHHQCPFPKDDICAHGSPVVTFDTGLVDANSIGINDPYDYKFRRSATCTPLSTEGQYVRNDTANGIAAFTYYYGETGDRGYTFRSIGDPFNWLVPSYDVSIQSTSWYANISNWTPIPALTPPPNTILTIMFISPLHILYLKPSADPIFLADKTFYYDGDPTPIYYKNDAKYRVLACLDRHELCPPSGPCHSMTDSDTLFPHKMSSHPRNTSS</sequence>
<proteinExistence type="predicted"/>
<comment type="caution">
    <text evidence="3">The sequence shown here is derived from an EMBL/GenBank/DDBJ whole genome shotgun (WGS) entry which is preliminary data.</text>
</comment>
<keyword evidence="2" id="KW-0812">Transmembrane</keyword>
<keyword evidence="4" id="KW-1185">Reference proteome</keyword>
<feature type="region of interest" description="Disordered" evidence="1">
    <location>
        <begin position="83"/>
        <end position="119"/>
    </location>
</feature>
<accession>A0AA40E1X7</accession>
<dbReference type="EMBL" id="JAUIRO010000003">
    <property type="protein sequence ID" value="KAK0721957.1"/>
    <property type="molecule type" value="Genomic_DNA"/>
</dbReference>
<reference evidence="3" key="1">
    <citation type="submission" date="2023-06" db="EMBL/GenBank/DDBJ databases">
        <title>Genome-scale phylogeny and comparative genomics of the fungal order Sordariales.</title>
        <authorList>
            <consortium name="Lawrence Berkeley National Laboratory"/>
            <person name="Hensen N."/>
            <person name="Bonometti L."/>
            <person name="Westerberg I."/>
            <person name="Brannstrom I.O."/>
            <person name="Guillou S."/>
            <person name="Cros-Aarteil S."/>
            <person name="Calhoun S."/>
            <person name="Haridas S."/>
            <person name="Kuo A."/>
            <person name="Mondo S."/>
            <person name="Pangilinan J."/>
            <person name="Riley R."/>
            <person name="LaButti K."/>
            <person name="Andreopoulos B."/>
            <person name="Lipzen A."/>
            <person name="Chen C."/>
            <person name="Yanf M."/>
            <person name="Daum C."/>
            <person name="Ng V."/>
            <person name="Clum A."/>
            <person name="Steindorff A."/>
            <person name="Ohm R."/>
            <person name="Martin F."/>
            <person name="Silar P."/>
            <person name="Natvig D."/>
            <person name="Lalanne C."/>
            <person name="Gautier V."/>
            <person name="Ament-velasquez S.L."/>
            <person name="Kruys A."/>
            <person name="Hutchinson M.I."/>
            <person name="Powell A.J."/>
            <person name="Barry K."/>
            <person name="Miller A.N."/>
            <person name="Grigoriev I.V."/>
            <person name="Debuchy R."/>
            <person name="Gladieux P."/>
            <person name="Thoren M.H."/>
            <person name="Johannesson H."/>
        </authorList>
    </citation>
    <scope>NUCLEOTIDE SEQUENCE</scope>
    <source>
        <strain evidence="3">SMH2392-1A</strain>
    </source>
</reference>
<evidence type="ECO:0000256" key="1">
    <source>
        <dbReference type="SAM" id="MobiDB-lite"/>
    </source>
</evidence>
<dbReference type="GeneID" id="85316988"/>
<dbReference type="Proteomes" id="UP001172101">
    <property type="component" value="Unassembled WGS sequence"/>
</dbReference>
<feature type="transmembrane region" description="Helical" evidence="2">
    <location>
        <begin position="149"/>
        <end position="173"/>
    </location>
</feature>
<keyword evidence="2" id="KW-1133">Transmembrane helix</keyword>
<name>A0AA40E1X7_9PEZI</name>
<dbReference type="RefSeq" id="XP_060297881.1">
    <property type="nucleotide sequence ID" value="XM_060433718.1"/>
</dbReference>
<feature type="compositionally biased region" description="Basic and acidic residues" evidence="1">
    <location>
        <begin position="105"/>
        <end position="114"/>
    </location>
</feature>
<protein>
    <submittedName>
        <fullName evidence="3">Uncharacterized protein</fullName>
    </submittedName>
</protein>